<feature type="transmembrane region" description="Helical" evidence="7">
    <location>
        <begin position="263"/>
        <end position="282"/>
    </location>
</feature>
<evidence type="ECO:0000313" key="8">
    <source>
        <dbReference type="EMBL" id="KAL3851476.1"/>
    </source>
</evidence>
<dbReference type="Pfam" id="PF10555">
    <property type="entry name" value="MraY_sig1"/>
    <property type="match status" value="1"/>
</dbReference>
<feature type="transmembrane region" description="Helical" evidence="7">
    <location>
        <begin position="332"/>
        <end position="352"/>
    </location>
</feature>
<feature type="transmembrane region" description="Helical" evidence="7">
    <location>
        <begin position="236"/>
        <end position="257"/>
    </location>
</feature>
<feature type="transmembrane region" description="Helical" evidence="7">
    <location>
        <begin position="294"/>
        <end position="312"/>
    </location>
</feature>
<protein>
    <recommendedName>
        <fullName evidence="10">Phospho-N-acetylmuramoyl-pentapeptide-transferase</fullName>
    </recommendedName>
</protein>
<evidence type="ECO:0000256" key="3">
    <source>
        <dbReference type="ARBA" id="ARBA00022679"/>
    </source>
</evidence>
<dbReference type="InterPro" id="IPR018480">
    <property type="entry name" value="PNAcMuramoyl-5peptid_Trfase_CS"/>
</dbReference>
<dbReference type="NCBIfam" id="TIGR00445">
    <property type="entry name" value="mraY"/>
    <property type="match status" value="1"/>
</dbReference>
<dbReference type="PROSITE" id="PS01347">
    <property type="entry name" value="MRAY_1"/>
    <property type="match status" value="1"/>
</dbReference>
<dbReference type="PROSITE" id="PS01348">
    <property type="entry name" value="MRAY_2"/>
    <property type="match status" value="1"/>
</dbReference>
<dbReference type="CDD" id="cd06852">
    <property type="entry name" value="GT_MraY"/>
    <property type="match status" value="1"/>
</dbReference>
<evidence type="ECO:0000313" key="9">
    <source>
        <dbReference type="Proteomes" id="UP001634393"/>
    </source>
</evidence>
<dbReference type="Pfam" id="PF00953">
    <property type="entry name" value="Glycos_transf_4"/>
    <property type="match status" value="1"/>
</dbReference>
<dbReference type="GO" id="GO:0016020">
    <property type="term" value="C:membrane"/>
    <property type="evidence" value="ECO:0007669"/>
    <property type="project" value="UniProtKB-SubCell"/>
</dbReference>
<accession>A0ABD3URQ8</accession>
<evidence type="ECO:0000256" key="6">
    <source>
        <dbReference type="ARBA" id="ARBA00023136"/>
    </source>
</evidence>
<reference evidence="8 9" key="1">
    <citation type="submission" date="2024-12" db="EMBL/GenBank/DDBJ databases">
        <title>The unique morphological basis and parallel evolutionary history of personate flowers in Penstemon.</title>
        <authorList>
            <person name="Depatie T.H."/>
            <person name="Wessinger C.A."/>
        </authorList>
    </citation>
    <scope>NUCLEOTIDE SEQUENCE [LARGE SCALE GENOMIC DNA]</scope>
    <source>
        <strain evidence="8">WTNN_2</strain>
        <tissue evidence="8">Leaf</tissue>
    </source>
</reference>
<keyword evidence="3" id="KW-0808">Transferase</keyword>
<evidence type="ECO:0000256" key="7">
    <source>
        <dbReference type="SAM" id="Phobius"/>
    </source>
</evidence>
<feature type="transmembrane region" description="Helical" evidence="7">
    <location>
        <begin position="364"/>
        <end position="382"/>
    </location>
</feature>
<sequence>MQSNSLYTKNNCINFALIGFPAQSFSRSGLLTSPFSFDCWKLIRRSYFDHKLIESRVSRHRTRERRGSFRVRAMDEDSVGDFSFSDWGDSNRSSEYTFSSSEGEESDGEFLQPITDIDLPTSKEQSLATNDSITVSAHRLGMLARTRKKRKTMFGVMNNVGLMSFSTILLLLVDQSAWRIVRLPLAPFHFMRPFLISVVLVSCVGYVCVPLFRLLKLRSITRKEAPTQHSSKKGTPTMGGLFFIPIGLLVAELVLGFSSIDVSGAVLVTTAFAAIGLLDDFLSINDNNNGLPGWMRILLEVAVGAGFSYWLYSTDISTPYSMKMVVPLPAPFGLVCLGKIYPVLSSFCFVSMANGVNLTDGLDGLAAGTAALAFIGMSIAVLPICSDLAVFGASMAGACVGFLFQNRYKASIFMGDTGALAIGGALAAMASCTGMFFPLFISSGIFVLEALSVIIQVLFFKGSKYFRRRGFRFFKMAPFHHHLELSGIKEPTIVGAAYAVTSVLILCAAYLGLTSV</sequence>
<dbReference type="HAMAP" id="MF_00038">
    <property type="entry name" value="MraY"/>
    <property type="match status" value="1"/>
</dbReference>
<feature type="transmembrane region" description="Helical" evidence="7">
    <location>
        <begin position="193"/>
        <end position="215"/>
    </location>
</feature>
<dbReference type="Proteomes" id="UP001634393">
    <property type="component" value="Unassembled WGS sequence"/>
</dbReference>
<proteinExistence type="inferred from homology"/>
<feature type="transmembrane region" description="Helical" evidence="7">
    <location>
        <begin position="152"/>
        <end position="173"/>
    </location>
</feature>
<evidence type="ECO:0000256" key="5">
    <source>
        <dbReference type="ARBA" id="ARBA00022989"/>
    </source>
</evidence>
<organism evidence="8 9">
    <name type="scientific">Penstemon smallii</name>
    <dbReference type="NCBI Taxonomy" id="265156"/>
    <lineage>
        <taxon>Eukaryota</taxon>
        <taxon>Viridiplantae</taxon>
        <taxon>Streptophyta</taxon>
        <taxon>Embryophyta</taxon>
        <taxon>Tracheophyta</taxon>
        <taxon>Spermatophyta</taxon>
        <taxon>Magnoliopsida</taxon>
        <taxon>eudicotyledons</taxon>
        <taxon>Gunneridae</taxon>
        <taxon>Pentapetalae</taxon>
        <taxon>asterids</taxon>
        <taxon>lamiids</taxon>
        <taxon>Lamiales</taxon>
        <taxon>Plantaginaceae</taxon>
        <taxon>Cheloneae</taxon>
        <taxon>Penstemon</taxon>
    </lineage>
</organism>
<comment type="caution">
    <text evidence="8">The sequence shown here is derived from an EMBL/GenBank/DDBJ whole genome shotgun (WGS) entry which is preliminary data.</text>
</comment>
<keyword evidence="6 7" id="KW-0472">Membrane</keyword>
<evidence type="ECO:0000256" key="2">
    <source>
        <dbReference type="ARBA" id="ARBA00005583"/>
    </source>
</evidence>
<dbReference type="InterPro" id="IPR003524">
    <property type="entry name" value="PNAcMuramoyl-5peptid_Trfase"/>
</dbReference>
<feature type="transmembrane region" description="Helical" evidence="7">
    <location>
        <begin position="493"/>
        <end position="513"/>
    </location>
</feature>
<comment type="subcellular location">
    <subcellularLocation>
        <location evidence="1">Membrane</location>
        <topology evidence="1">Multi-pass membrane protein</topology>
    </subcellularLocation>
</comment>
<dbReference type="InterPro" id="IPR000715">
    <property type="entry name" value="Glycosyl_transferase_4"/>
</dbReference>
<name>A0ABD3URQ8_9LAMI</name>
<gene>
    <name evidence="8" type="ORF">ACJIZ3_013358</name>
</gene>
<keyword evidence="9" id="KW-1185">Reference proteome</keyword>
<feature type="transmembrane region" description="Helical" evidence="7">
    <location>
        <begin position="388"/>
        <end position="404"/>
    </location>
</feature>
<dbReference type="GO" id="GO:0016780">
    <property type="term" value="F:phosphotransferase activity, for other substituted phosphate groups"/>
    <property type="evidence" value="ECO:0007669"/>
    <property type="project" value="UniProtKB-ARBA"/>
</dbReference>
<dbReference type="PANTHER" id="PTHR22926">
    <property type="entry name" value="PHOSPHO-N-ACETYLMURAMOYL-PENTAPEPTIDE-TRANSFERASE"/>
    <property type="match status" value="1"/>
</dbReference>
<keyword evidence="5 7" id="KW-1133">Transmembrane helix</keyword>
<evidence type="ECO:0000256" key="1">
    <source>
        <dbReference type="ARBA" id="ARBA00004141"/>
    </source>
</evidence>
<feature type="transmembrane region" description="Helical" evidence="7">
    <location>
        <begin position="411"/>
        <end position="430"/>
    </location>
</feature>
<dbReference type="EMBL" id="JBJXBP010000001">
    <property type="protein sequence ID" value="KAL3851476.1"/>
    <property type="molecule type" value="Genomic_DNA"/>
</dbReference>
<dbReference type="PANTHER" id="PTHR22926:SF5">
    <property type="entry name" value="PHOSPHO-N-ACETYLMURAMOYL-PENTAPEPTIDE-TRANSFERASE HOMOLOG"/>
    <property type="match status" value="1"/>
</dbReference>
<feature type="transmembrane region" description="Helical" evidence="7">
    <location>
        <begin position="436"/>
        <end position="460"/>
    </location>
</feature>
<comment type="similarity">
    <text evidence="2">Belongs to the glycosyltransferase 4 family. MraY subfamily.</text>
</comment>
<evidence type="ECO:0000256" key="4">
    <source>
        <dbReference type="ARBA" id="ARBA00022692"/>
    </source>
</evidence>
<dbReference type="AlphaFoldDB" id="A0ABD3URQ8"/>
<evidence type="ECO:0008006" key="10">
    <source>
        <dbReference type="Google" id="ProtNLM"/>
    </source>
</evidence>
<keyword evidence="4 7" id="KW-0812">Transmembrane</keyword>